<dbReference type="Pfam" id="PF06299">
    <property type="entry name" value="DUF1045"/>
    <property type="match status" value="1"/>
</dbReference>
<evidence type="ECO:0000313" key="2">
    <source>
        <dbReference type="Proteomes" id="UP001239909"/>
    </source>
</evidence>
<organism evidence="1 2">
    <name type="scientific">Paralimibaculum aggregatum</name>
    <dbReference type="NCBI Taxonomy" id="3036245"/>
    <lineage>
        <taxon>Bacteria</taxon>
        <taxon>Pseudomonadati</taxon>
        <taxon>Pseudomonadota</taxon>
        <taxon>Alphaproteobacteria</taxon>
        <taxon>Rhodobacterales</taxon>
        <taxon>Paracoccaceae</taxon>
        <taxon>Paralimibaculum</taxon>
    </lineage>
</organism>
<evidence type="ECO:0000313" key="1">
    <source>
        <dbReference type="EMBL" id="GMG81190.1"/>
    </source>
</evidence>
<dbReference type="RefSeq" id="WP_285669823.1">
    <property type="nucleotide sequence ID" value="NZ_BSYI01000002.1"/>
</dbReference>
<comment type="caution">
    <text evidence="1">The sequence shown here is derived from an EMBL/GenBank/DDBJ whole genome shotgun (WGS) entry which is preliminary data.</text>
</comment>
<dbReference type="EMBL" id="BSYI01000002">
    <property type="protein sequence ID" value="GMG81190.1"/>
    <property type="molecule type" value="Genomic_DNA"/>
</dbReference>
<proteinExistence type="predicted"/>
<gene>
    <name evidence="1" type="ORF">LNKW23_04020</name>
</gene>
<keyword evidence="2" id="KW-1185">Reference proteome</keyword>
<name>A0ABQ6LLL9_9RHOB</name>
<dbReference type="Proteomes" id="UP001239909">
    <property type="component" value="Unassembled WGS sequence"/>
</dbReference>
<protein>
    <submittedName>
        <fullName evidence="1">Uncharacterized protein</fullName>
    </submittedName>
</protein>
<reference evidence="1 2" key="1">
    <citation type="submission" date="2023-04" db="EMBL/GenBank/DDBJ databases">
        <title>Marinoamorphus aggregata gen. nov., sp. Nov., isolate from tissue of brittle star Ophioplocus japonicus.</title>
        <authorList>
            <person name="Kawano K."/>
            <person name="Sawayama S."/>
            <person name="Nakagawa S."/>
        </authorList>
    </citation>
    <scope>NUCLEOTIDE SEQUENCE [LARGE SCALE GENOMIC DNA]</scope>
    <source>
        <strain evidence="1 2">NKW23</strain>
    </source>
</reference>
<sequence length="275" mass="29260">MYSYHSYALCWIPDETSPLGAFGRDWTGWSPDEAMFTRSQPPFEFGSMLAGLLGETGLHGLRAQFAPEFRVWSPRDESVLGQALEHVVTETGPIELGRLRAAHVAGRVALVAERGAAELARLAMRVRAALSPLRLEAAGRPAANDGPAGMPGPAIADSIVADSIVAGPVVAGPVIAGLGAAADRGRRALPESCFHLPLTDRVSGLRAERLLRVLQGYLDRAEFGPLVLDHLGVMARSGTRRPAVTLFRRALIGDDVTNARCCPTRGPDLLRGDGS</sequence>
<accession>A0ABQ6LLL9</accession>
<dbReference type="InterPro" id="IPR009389">
    <property type="entry name" value="DUF1045"/>
</dbReference>